<protein>
    <submittedName>
        <fullName evidence="2">DNA mismatch repair protein MutS</fullName>
    </submittedName>
</protein>
<proteinExistence type="predicted"/>
<dbReference type="SUPFAM" id="SSF48334">
    <property type="entry name" value="DNA repair protein MutS, domain III"/>
    <property type="match status" value="1"/>
</dbReference>
<keyword evidence="1" id="KW-0472">Membrane</keyword>
<dbReference type="Proteomes" id="UP000240608">
    <property type="component" value="Unassembled WGS sequence"/>
</dbReference>
<sequence>MFLNKRKKITEQIKQSFGNIKEEKFYFQNIERYYRNKKIIGDSKTISDETALDLDFDDLFMYLDRTTSKVGQQYLYYLLRNIHADQSKKAIKEQLIHKFINDESFRLKVQLTLNELSEHECLYLPSLFQEKYLSPPKWFFILKFLALLPIVFLLLVPVSQYFSLFLLAALSINFGIHYWNKSNLLQYIGALPYVNILFKVARNLSKEDDLLLLDATIKNAEKVKGGITFFKTNSGMENEFTSLGWALFELVKIPFLLEPLVLFRTLNKLDKRRSDMDQVYSFIGKIDVLISIAS</sequence>
<keyword evidence="1" id="KW-1133">Transmembrane helix</keyword>
<reference evidence="2 3" key="1">
    <citation type="submission" date="2018-03" db="EMBL/GenBank/DDBJ databases">
        <title>Cross-interface Injection: A General Nanoliter Liquid Handling Method Applied to Single Cells Genome Amplification Automated Nanoliter Liquid Handling Applied to Single Cell Multiple Displacement Amplification.</title>
        <authorList>
            <person name="Yun J."/>
            <person name="Xu P."/>
            <person name="Xu J."/>
            <person name="Dai X."/>
            <person name="Wang Y."/>
            <person name="Zheng X."/>
            <person name="Cao C."/>
            <person name="Yi Q."/>
            <person name="Zhu Y."/>
            <person name="Wang L."/>
            <person name="Dong Z."/>
            <person name="Huang Y."/>
            <person name="Huang L."/>
            <person name="Du W."/>
        </authorList>
    </citation>
    <scope>NUCLEOTIDE SEQUENCE [LARGE SCALE GENOMIC DNA]</scope>
    <source>
        <strain evidence="2 3">Z-D1-2</strain>
    </source>
</reference>
<evidence type="ECO:0000256" key="1">
    <source>
        <dbReference type="SAM" id="Phobius"/>
    </source>
</evidence>
<dbReference type="AlphaFoldDB" id="A0A2T4DC93"/>
<comment type="caution">
    <text evidence="2">The sequence shown here is derived from an EMBL/GenBank/DDBJ whole genome shotgun (WGS) entry which is preliminary data.</text>
</comment>
<evidence type="ECO:0000313" key="2">
    <source>
        <dbReference type="EMBL" id="PTB91342.1"/>
    </source>
</evidence>
<evidence type="ECO:0000313" key="3">
    <source>
        <dbReference type="Proteomes" id="UP000240608"/>
    </source>
</evidence>
<organism evidence="2 3">
    <name type="scientific">Marivirga lumbricoides</name>
    <dbReference type="NCBI Taxonomy" id="1046115"/>
    <lineage>
        <taxon>Bacteria</taxon>
        <taxon>Pseudomonadati</taxon>
        <taxon>Bacteroidota</taxon>
        <taxon>Cytophagia</taxon>
        <taxon>Cytophagales</taxon>
        <taxon>Marivirgaceae</taxon>
        <taxon>Marivirga</taxon>
    </lineage>
</organism>
<feature type="non-terminal residue" evidence="2">
    <location>
        <position position="294"/>
    </location>
</feature>
<dbReference type="EMBL" id="PYVU01000402">
    <property type="protein sequence ID" value="PTB91342.1"/>
    <property type="molecule type" value="Genomic_DNA"/>
</dbReference>
<accession>A0A2T4DC93</accession>
<gene>
    <name evidence="2" type="ORF">C9994_15720</name>
</gene>
<dbReference type="InterPro" id="IPR036187">
    <property type="entry name" value="DNA_mismatch_repair_MutS_sf"/>
</dbReference>
<name>A0A2T4DC93_9BACT</name>
<keyword evidence="1" id="KW-0812">Transmembrane</keyword>
<feature type="transmembrane region" description="Helical" evidence="1">
    <location>
        <begin position="138"/>
        <end position="155"/>
    </location>
</feature>